<evidence type="ECO:0000313" key="3">
    <source>
        <dbReference type="Proteomes" id="UP000824120"/>
    </source>
</evidence>
<dbReference type="AlphaFoldDB" id="A0A9J5YH40"/>
<feature type="compositionally biased region" description="Low complexity" evidence="1">
    <location>
        <begin position="70"/>
        <end position="93"/>
    </location>
</feature>
<evidence type="ECO:0000313" key="2">
    <source>
        <dbReference type="EMBL" id="KAG5599610.1"/>
    </source>
</evidence>
<dbReference type="PANTHER" id="PTHR48434:SF1">
    <property type="entry name" value="(RAPE) HYPOTHETICAL PROTEIN"/>
    <property type="match status" value="1"/>
</dbReference>
<feature type="region of interest" description="Disordered" evidence="1">
    <location>
        <begin position="445"/>
        <end position="470"/>
    </location>
</feature>
<dbReference type="Proteomes" id="UP000824120">
    <property type="component" value="Chromosome 6"/>
</dbReference>
<name>A0A9J5YH40_SOLCO</name>
<proteinExistence type="predicted"/>
<feature type="region of interest" description="Disordered" evidence="1">
    <location>
        <begin position="809"/>
        <end position="835"/>
    </location>
</feature>
<feature type="compositionally biased region" description="Low complexity" evidence="1">
    <location>
        <begin position="451"/>
        <end position="470"/>
    </location>
</feature>
<accession>A0A9J5YH40</accession>
<dbReference type="PANTHER" id="PTHR48434">
    <property type="entry name" value="(RAPE) HYPOTHETICAL PROTEIN"/>
    <property type="match status" value="1"/>
</dbReference>
<gene>
    <name evidence="2" type="ORF">H5410_030980</name>
</gene>
<dbReference type="EMBL" id="JACXVP010000006">
    <property type="protein sequence ID" value="KAG5599610.1"/>
    <property type="molecule type" value="Genomic_DNA"/>
</dbReference>
<comment type="caution">
    <text evidence="2">The sequence shown here is derived from an EMBL/GenBank/DDBJ whole genome shotgun (WGS) entry which is preliminary data.</text>
</comment>
<organism evidence="2 3">
    <name type="scientific">Solanum commersonii</name>
    <name type="common">Commerson's wild potato</name>
    <name type="synonym">Commerson's nightshade</name>
    <dbReference type="NCBI Taxonomy" id="4109"/>
    <lineage>
        <taxon>Eukaryota</taxon>
        <taxon>Viridiplantae</taxon>
        <taxon>Streptophyta</taxon>
        <taxon>Embryophyta</taxon>
        <taxon>Tracheophyta</taxon>
        <taxon>Spermatophyta</taxon>
        <taxon>Magnoliopsida</taxon>
        <taxon>eudicotyledons</taxon>
        <taxon>Gunneridae</taxon>
        <taxon>Pentapetalae</taxon>
        <taxon>asterids</taxon>
        <taxon>lamiids</taxon>
        <taxon>Solanales</taxon>
        <taxon>Solanaceae</taxon>
        <taxon>Solanoideae</taxon>
        <taxon>Solaneae</taxon>
        <taxon>Solanum</taxon>
    </lineage>
</organism>
<feature type="region of interest" description="Disordered" evidence="1">
    <location>
        <begin position="65"/>
        <end position="93"/>
    </location>
</feature>
<protein>
    <submittedName>
        <fullName evidence="2">Uncharacterized protein</fullName>
    </submittedName>
</protein>
<dbReference type="OrthoDB" id="1743486at2759"/>
<sequence>MLFQSFLDNETLVTILRVLSLPRDLKDFILKSVIEQMIFRMIMENITSNKTKCFMCRMVPSWVTKGRGRGNNPHGRGRSSPGSSSKSSYESSFNSPILQRGGMSLINLNSKITQSVVSSLVHLEDIPENSLLYAQLREYLSEKQSDTFACIAKEDIDDIKSFEKVSKKEMIFLLENSEIQRKEEPWKIFQRYLINGYNTSENVYNFSKMIIKYIISIEDWGISTIKERHNSLNKVPMNLTYWDYINAFDKVLYYNNERHKHTLFIKICAKMFAESIPNWFLNWWSYHGPTTEILADPFFELYKEWVNVSPDLNESQDKVSIRTRNAGNNKSKNVNEENTLAKLVNLDPRLEFCKKEIDSLLPKGLTKPSKLPWSCMAFYVNNATERERAVPRFQKDHKSPWTYKHTTLDNLYNQKFLIKPDAQSVKYMFDKDFKHDASKLIFAVTKGRGRGNNPRGRGRSSPGLSSVSSYRSSSNSLILQRGGMSLINLNPKMTQSVASSLVHLKDIPKKNSPLYAQLWEYLSQKQSDTFASIAKEDIDDIKSFEKVSKREIIFLLENFEIQSKEEPWKIFQRYLINELYFLGESYKTRSYYETILINIDSVEFQHFSRYNTRENFTYWDYINAFEKELYYNNERHKHTWFIKICAKIFAKSIPNWFLNWWSYNGPMTKIFPDPFLKLYKEWVKVSPDLNELYHADHICCIEQIYFFIEFSIPWIHKWTPEVGFTEEKIPCLYRTFYNNFWDKLMKKDPKTKSLYGQELLDLMTTKIQEYCISPHKGIIVDSLVRHIARKISIQDGNKEEMINNYLDETSDDVGKDIPEAQPAESQKPTSEDMLKKTEDFLRELKKIDKL</sequence>
<evidence type="ECO:0000256" key="1">
    <source>
        <dbReference type="SAM" id="MobiDB-lite"/>
    </source>
</evidence>
<reference evidence="2 3" key="1">
    <citation type="submission" date="2020-09" db="EMBL/GenBank/DDBJ databases">
        <title>De no assembly of potato wild relative species, Solanum commersonii.</title>
        <authorList>
            <person name="Cho K."/>
        </authorList>
    </citation>
    <scope>NUCLEOTIDE SEQUENCE [LARGE SCALE GENOMIC DNA]</scope>
    <source>
        <strain evidence="2">LZ3.2</strain>
        <tissue evidence="2">Leaf</tissue>
    </source>
</reference>
<keyword evidence="3" id="KW-1185">Reference proteome</keyword>